<protein>
    <recommendedName>
        <fullName evidence="3">HAT C-terminal dimerisation domain-containing protein</fullName>
    </recommendedName>
</protein>
<dbReference type="InterPro" id="IPR012337">
    <property type="entry name" value="RNaseH-like_sf"/>
</dbReference>
<evidence type="ECO:0008006" key="3">
    <source>
        <dbReference type="Google" id="ProtNLM"/>
    </source>
</evidence>
<evidence type="ECO:0000313" key="1">
    <source>
        <dbReference type="EMBL" id="KAF0682208.1"/>
    </source>
</evidence>
<comment type="caution">
    <text evidence="1">The sequence shown here is derived from an EMBL/GenBank/DDBJ whole genome shotgun (WGS) entry which is preliminary data.</text>
</comment>
<feature type="non-terminal residue" evidence="1">
    <location>
        <position position="1"/>
    </location>
</feature>
<dbReference type="SUPFAM" id="SSF53098">
    <property type="entry name" value="Ribonuclease H-like"/>
    <property type="match status" value="1"/>
</dbReference>
<feature type="non-terminal residue" evidence="1">
    <location>
        <position position="162"/>
    </location>
</feature>
<evidence type="ECO:0000313" key="2">
    <source>
        <dbReference type="Proteomes" id="UP000478052"/>
    </source>
</evidence>
<name>A0A6G0VH43_APHCR</name>
<proteinExistence type="predicted"/>
<dbReference type="EMBL" id="VUJU01017681">
    <property type="protein sequence ID" value="KAF0682208.1"/>
    <property type="molecule type" value="Genomic_DNA"/>
</dbReference>
<keyword evidence="2" id="KW-1185">Reference proteome</keyword>
<organism evidence="1 2">
    <name type="scientific">Aphis craccivora</name>
    <name type="common">Cowpea aphid</name>
    <dbReference type="NCBI Taxonomy" id="307492"/>
    <lineage>
        <taxon>Eukaryota</taxon>
        <taxon>Metazoa</taxon>
        <taxon>Ecdysozoa</taxon>
        <taxon>Arthropoda</taxon>
        <taxon>Hexapoda</taxon>
        <taxon>Insecta</taxon>
        <taxon>Pterygota</taxon>
        <taxon>Neoptera</taxon>
        <taxon>Paraneoptera</taxon>
        <taxon>Hemiptera</taxon>
        <taxon>Sternorrhyncha</taxon>
        <taxon>Aphidomorpha</taxon>
        <taxon>Aphidoidea</taxon>
        <taxon>Aphididae</taxon>
        <taxon>Aphidini</taxon>
        <taxon>Aphis</taxon>
        <taxon>Aphis</taxon>
    </lineage>
</organism>
<dbReference type="AlphaFoldDB" id="A0A6G0VH43"/>
<dbReference type="OrthoDB" id="10023262at2759"/>
<gene>
    <name evidence="1" type="ORF">FWK35_00037666</name>
</gene>
<accession>A0A6G0VH43</accession>
<sequence length="162" mass="18608">DDVDVEIIETQWNKLLTLKYSDICSIESIDKKDTSSFWVDVYNIKDSCGNKAFADLALFSLQVLSLPLANALVERVFSVMNVVKSKLRSRMTMNTLEAILRIRLHLNVRKKCCKQFEPSQLMFQKFTSAMYDQLDQDLSINNSDGNHSNNYQDCALEEVLNL</sequence>
<dbReference type="Proteomes" id="UP000478052">
    <property type="component" value="Unassembled WGS sequence"/>
</dbReference>
<reference evidence="1 2" key="1">
    <citation type="submission" date="2019-08" db="EMBL/GenBank/DDBJ databases">
        <title>Whole genome of Aphis craccivora.</title>
        <authorList>
            <person name="Voronova N.V."/>
            <person name="Shulinski R.S."/>
            <person name="Bandarenka Y.V."/>
            <person name="Zhorov D.G."/>
            <person name="Warner D."/>
        </authorList>
    </citation>
    <scope>NUCLEOTIDE SEQUENCE [LARGE SCALE GENOMIC DNA]</scope>
    <source>
        <strain evidence="1">180601</strain>
        <tissue evidence="1">Whole Body</tissue>
    </source>
</reference>